<dbReference type="PANTHER" id="PTHR46112">
    <property type="entry name" value="AMINOPEPTIDASE"/>
    <property type="match status" value="1"/>
</dbReference>
<feature type="domain" description="Peptidase M24" evidence="3">
    <location>
        <begin position="139"/>
        <end position="341"/>
    </location>
</feature>
<organism evidence="5 6">
    <name type="scientific">Desulfosporosinus fructosivorans</name>
    <dbReference type="NCBI Taxonomy" id="2018669"/>
    <lineage>
        <taxon>Bacteria</taxon>
        <taxon>Bacillati</taxon>
        <taxon>Bacillota</taxon>
        <taxon>Clostridia</taxon>
        <taxon>Eubacteriales</taxon>
        <taxon>Desulfitobacteriaceae</taxon>
        <taxon>Desulfosporosinus</taxon>
    </lineage>
</organism>
<dbReference type="PANTHER" id="PTHR46112:SF3">
    <property type="entry name" value="AMINOPEPTIDASE YPDF"/>
    <property type="match status" value="1"/>
</dbReference>
<dbReference type="InterPro" id="IPR000587">
    <property type="entry name" value="Creatinase_N"/>
</dbReference>
<dbReference type="SUPFAM" id="SSF53092">
    <property type="entry name" value="Creatinase/prolidase N-terminal domain"/>
    <property type="match status" value="1"/>
</dbReference>
<proteinExistence type="predicted"/>
<dbReference type="Gene3D" id="3.90.230.10">
    <property type="entry name" value="Creatinase/methionine aminopeptidase superfamily"/>
    <property type="match status" value="1"/>
</dbReference>
<keyword evidence="2" id="KW-0378">Hydrolase</keyword>
<dbReference type="RefSeq" id="WP_135548009.1">
    <property type="nucleotide sequence ID" value="NZ_SPQQ01000005.1"/>
</dbReference>
<protein>
    <submittedName>
        <fullName evidence="5">Aminopeptidase P family protein</fullName>
    </submittedName>
</protein>
<reference evidence="5 6" key="1">
    <citation type="submission" date="2019-03" db="EMBL/GenBank/DDBJ databases">
        <title>Draft Genome Sequence of Desulfosporosinus fructosivorans Strain 63.6F, Isolated from Marine Sediment in the Baltic Sea.</title>
        <authorList>
            <person name="Hausmann B."/>
            <person name="Vandieken V."/>
            <person name="Pjevac P."/>
            <person name="Schreck K."/>
            <person name="Herbold C.W."/>
            <person name="Loy A."/>
        </authorList>
    </citation>
    <scope>NUCLEOTIDE SEQUENCE [LARGE SCALE GENOMIC DNA]</scope>
    <source>
        <strain evidence="5 6">63.6F</strain>
    </source>
</reference>
<feature type="domain" description="Creatinase N-terminal" evidence="4">
    <location>
        <begin position="5"/>
        <end position="130"/>
    </location>
</feature>
<evidence type="ECO:0000313" key="5">
    <source>
        <dbReference type="EMBL" id="TGE37132.1"/>
    </source>
</evidence>
<dbReference type="GO" id="GO:0046872">
    <property type="term" value="F:metal ion binding"/>
    <property type="evidence" value="ECO:0007669"/>
    <property type="project" value="UniProtKB-KW"/>
</dbReference>
<dbReference type="EMBL" id="SPQQ01000005">
    <property type="protein sequence ID" value="TGE37132.1"/>
    <property type="molecule type" value="Genomic_DNA"/>
</dbReference>
<dbReference type="GO" id="GO:0004177">
    <property type="term" value="F:aminopeptidase activity"/>
    <property type="evidence" value="ECO:0007669"/>
    <property type="project" value="UniProtKB-KW"/>
</dbReference>
<evidence type="ECO:0000256" key="1">
    <source>
        <dbReference type="ARBA" id="ARBA00022723"/>
    </source>
</evidence>
<keyword evidence="1" id="KW-0479">Metal-binding</keyword>
<dbReference type="InterPro" id="IPR029149">
    <property type="entry name" value="Creatin/AminoP/Spt16_N"/>
</dbReference>
<keyword evidence="6" id="KW-1185">Reference proteome</keyword>
<dbReference type="GO" id="GO:0008235">
    <property type="term" value="F:metalloexopeptidase activity"/>
    <property type="evidence" value="ECO:0007669"/>
    <property type="project" value="UniProtKB-ARBA"/>
</dbReference>
<dbReference type="SUPFAM" id="SSF55920">
    <property type="entry name" value="Creatinase/aminopeptidase"/>
    <property type="match status" value="1"/>
</dbReference>
<dbReference type="PRINTS" id="PR00599">
    <property type="entry name" value="MAPEPTIDASE"/>
</dbReference>
<evidence type="ECO:0000259" key="4">
    <source>
        <dbReference type="Pfam" id="PF01321"/>
    </source>
</evidence>
<dbReference type="InterPro" id="IPR000994">
    <property type="entry name" value="Pept_M24"/>
</dbReference>
<dbReference type="InterPro" id="IPR036005">
    <property type="entry name" value="Creatinase/aminopeptidase-like"/>
</dbReference>
<evidence type="ECO:0000256" key="2">
    <source>
        <dbReference type="ARBA" id="ARBA00022801"/>
    </source>
</evidence>
<accession>A0A4Z0R218</accession>
<keyword evidence="5" id="KW-0645">Protease</keyword>
<name>A0A4Z0R218_9FIRM</name>
<dbReference type="PROSITE" id="PS00491">
    <property type="entry name" value="PROLINE_PEPTIDASE"/>
    <property type="match status" value="1"/>
</dbReference>
<keyword evidence="5" id="KW-0031">Aminopeptidase</keyword>
<sequence>MNKKRLDSVLTEMRMNGIPQMLVTDPLAIFYLTGSYIEPGERFLGVYLNNEGNYKLFINQLFVVPEELDIDKLWYSDTDDCMRMVSDFTDHTLPLGVDKMLQARFLLPLMEQKAGTAYINGSKCLDTARARKDEEEQARMRRASQLNDEAMTRLQRRIREDVSEKELAEELVGIYRELGADGLSFEPIIAFGGNGAEGHHATDGTRLKEGDCIVVDIGCKKDGYCADMTRTFFFKKTEDQYRKIYETVLRANEAAEALIRPGIRFCDLDAAARDVIGQAGYGEYFTHRLGHSIGLEVHEAGDVSSANFNIVQPGMTFSIEPGIYLPGEVGVRIEDLVLVKENGCEVLNQFTKQLLIVE</sequence>
<dbReference type="Gene3D" id="3.40.350.10">
    <property type="entry name" value="Creatinase/prolidase N-terminal domain"/>
    <property type="match status" value="1"/>
</dbReference>
<dbReference type="OrthoDB" id="9806388at2"/>
<dbReference type="CDD" id="cd01092">
    <property type="entry name" value="APP-like"/>
    <property type="match status" value="1"/>
</dbReference>
<dbReference type="Pfam" id="PF01321">
    <property type="entry name" value="Creatinase_N"/>
    <property type="match status" value="1"/>
</dbReference>
<dbReference type="InterPro" id="IPR001131">
    <property type="entry name" value="Peptidase_M24B_aminopep-P_CS"/>
</dbReference>
<gene>
    <name evidence="5" type="ORF">E4K67_14665</name>
</gene>
<dbReference type="AlphaFoldDB" id="A0A4Z0R218"/>
<dbReference type="Proteomes" id="UP000298460">
    <property type="component" value="Unassembled WGS sequence"/>
</dbReference>
<dbReference type="InterPro" id="IPR050659">
    <property type="entry name" value="Peptidase_M24B"/>
</dbReference>
<dbReference type="Pfam" id="PF00557">
    <property type="entry name" value="Peptidase_M24"/>
    <property type="match status" value="1"/>
</dbReference>
<evidence type="ECO:0000313" key="6">
    <source>
        <dbReference type="Proteomes" id="UP000298460"/>
    </source>
</evidence>
<comment type="caution">
    <text evidence="5">The sequence shown here is derived from an EMBL/GenBank/DDBJ whole genome shotgun (WGS) entry which is preliminary data.</text>
</comment>
<dbReference type="InterPro" id="IPR001714">
    <property type="entry name" value="Pept_M24_MAP"/>
</dbReference>
<evidence type="ECO:0000259" key="3">
    <source>
        <dbReference type="Pfam" id="PF00557"/>
    </source>
</evidence>